<feature type="coiled-coil region" evidence="1">
    <location>
        <begin position="389"/>
        <end position="602"/>
    </location>
</feature>
<dbReference type="KEGG" id="bfo:118429510"/>
<feature type="compositionally biased region" description="Basic residues" evidence="2">
    <location>
        <begin position="150"/>
        <end position="159"/>
    </location>
</feature>
<evidence type="ECO:0000313" key="4">
    <source>
        <dbReference type="Proteomes" id="UP000001554"/>
    </source>
</evidence>
<feature type="coiled-coil region" evidence="1">
    <location>
        <begin position="298"/>
        <end position="343"/>
    </location>
</feature>
<reference evidence="5" key="1">
    <citation type="journal article" date="2016" name="Genome Biol. Evol.">
        <title>Conserved non-coding elements in the most distant genera of cephalochordates: the Goldilocks principle.</title>
        <authorList>
            <person name="Yue J.X."/>
            <person name="Kozmikova I."/>
            <person name="Ono H."/>
            <person name="Nossa C.W."/>
            <person name="Kozmik Z."/>
            <person name="Putnam N.H."/>
            <person name="Yu J.K."/>
            <person name="Holland L.Z."/>
        </authorList>
    </citation>
    <scope>NUCLEOTIDE SEQUENCE</scope>
</reference>
<evidence type="ECO:0000313" key="5">
    <source>
        <dbReference type="RefSeq" id="XP_035695901.1"/>
    </source>
</evidence>
<dbReference type="PANTHER" id="PTHR18871">
    <property type="entry name" value="CENTROSOMAL PROTEIN OF 112 KDA"/>
    <property type="match status" value="1"/>
</dbReference>
<feature type="region of interest" description="Disordered" evidence="2">
    <location>
        <begin position="844"/>
        <end position="872"/>
    </location>
</feature>
<feature type="domain" description="DUF4485" evidence="3">
    <location>
        <begin position="13"/>
        <end position="96"/>
    </location>
</feature>
<dbReference type="OMA" id="RMHEKEX"/>
<gene>
    <name evidence="5" type="primary">LOC118429510</name>
</gene>
<accession>A0A9J7N997</accession>
<feature type="compositionally biased region" description="Basic and acidic residues" evidence="2">
    <location>
        <begin position="253"/>
        <end position="265"/>
    </location>
</feature>
<dbReference type="Pfam" id="PF14846">
    <property type="entry name" value="DUF4485"/>
    <property type="match status" value="1"/>
</dbReference>
<feature type="compositionally biased region" description="Polar residues" evidence="2">
    <location>
        <begin position="192"/>
        <end position="201"/>
    </location>
</feature>
<feature type="compositionally biased region" description="Basic and acidic residues" evidence="2">
    <location>
        <begin position="173"/>
        <end position="191"/>
    </location>
</feature>
<evidence type="ECO:0000256" key="1">
    <source>
        <dbReference type="SAM" id="Coils"/>
    </source>
</evidence>
<keyword evidence="4" id="KW-1185">Reference proteome</keyword>
<organism evidence="4 5">
    <name type="scientific">Branchiostoma floridae</name>
    <name type="common">Florida lancelet</name>
    <name type="synonym">Amphioxus</name>
    <dbReference type="NCBI Taxonomy" id="7739"/>
    <lineage>
        <taxon>Eukaryota</taxon>
        <taxon>Metazoa</taxon>
        <taxon>Chordata</taxon>
        <taxon>Cephalochordata</taxon>
        <taxon>Leptocardii</taxon>
        <taxon>Amphioxiformes</taxon>
        <taxon>Branchiostomatidae</taxon>
        <taxon>Branchiostoma</taxon>
    </lineage>
</organism>
<dbReference type="PANTHER" id="PTHR18871:SF2">
    <property type="entry name" value="CENTROSOMAL PROTEIN OF 112 KDA"/>
    <property type="match status" value="1"/>
</dbReference>
<protein>
    <submittedName>
        <fullName evidence="5">Centrosomal protein of 112 kDa-like</fullName>
    </submittedName>
</protein>
<feature type="coiled-coil region" evidence="1">
    <location>
        <begin position="879"/>
        <end position="958"/>
    </location>
</feature>
<evidence type="ECO:0000259" key="3">
    <source>
        <dbReference type="Pfam" id="PF14846"/>
    </source>
</evidence>
<dbReference type="InterPro" id="IPR027831">
    <property type="entry name" value="DUF4485"/>
</dbReference>
<name>A0A9J7N997_BRAFL</name>
<dbReference type="RefSeq" id="XP_035695901.1">
    <property type="nucleotide sequence ID" value="XM_035840008.1"/>
</dbReference>
<dbReference type="OrthoDB" id="78101at2759"/>
<reference evidence="4" key="2">
    <citation type="journal article" date="2020" name="Nat. Ecol. Evol.">
        <title>Deeply conserved synteny resolves early events in vertebrate evolution.</title>
        <authorList>
            <person name="Simakov O."/>
            <person name="Marletaz F."/>
            <person name="Yue J.X."/>
            <person name="O'Connell B."/>
            <person name="Jenkins J."/>
            <person name="Brandt A."/>
            <person name="Calef R."/>
            <person name="Tung C.H."/>
            <person name="Huang T.K."/>
            <person name="Schmutz J."/>
            <person name="Satoh N."/>
            <person name="Yu J.K."/>
            <person name="Putnam N.H."/>
            <person name="Green R.E."/>
            <person name="Rokhsar D.S."/>
        </authorList>
    </citation>
    <scope>NUCLEOTIDE SEQUENCE [LARGE SCALE GENOMIC DNA]</scope>
    <source>
        <strain evidence="4">S238N-H82</strain>
    </source>
</reference>
<dbReference type="GeneID" id="118429510"/>
<dbReference type="AlphaFoldDB" id="A0A9J7N997"/>
<dbReference type="InterPro" id="IPR055310">
    <property type="entry name" value="CEP112"/>
</dbReference>
<dbReference type="Proteomes" id="UP000001554">
    <property type="component" value="Chromosome 13"/>
</dbReference>
<proteinExistence type="predicted"/>
<evidence type="ECO:0000256" key="2">
    <source>
        <dbReference type="SAM" id="MobiDB-lite"/>
    </source>
</evidence>
<feature type="compositionally biased region" description="Basic and acidic residues" evidence="2">
    <location>
        <begin position="844"/>
        <end position="870"/>
    </location>
</feature>
<feature type="compositionally biased region" description="Low complexity" evidence="2">
    <location>
        <begin position="235"/>
        <end position="252"/>
    </location>
</feature>
<reference evidence="5" key="3">
    <citation type="submission" date="2025-08" db="UniProtKB">
        <authorList>
            <consortium name="RefSeq"/>
        </authorList>
    </citation>
    <scope>IDENTIFICATION</scope>
</reference>
<feature type="compositionally biased region" description="Polar residues" evidence="2">
    <location>
        <begin position="160"/>
        <end position="170"/>
    </location>
</feature>
<keyword evidence="1" id="KW-0175">Coiled coil</keyword>
<sequence>MDSITLDSSDSKLDAEFDRSLADMKPYVLKLPHKTERQRCALWIKKLCEPVAPGPTARKNRNMYAELLLHMLKRGVLEGPFNHRPDPGPLKTLPSYMSIYFDDVPKSTVPKSKVTEQNQRVPDWVAGELDDTLASSLLSRVEDPGSLSTSRHHPHRYSSLRKSPQHSTGVESMLRDRGAHRREENGADSRASRTLYSSRTKPSFSLSSDESEEETRRPRSKSPLAPVRTSPIKPRTTMTRSSTSTGYGSSSLRGHEDSTLGRLQEKELEMRTKLLQSRFHEEMLVLQQKHDGAVQKILDRKNEEMEDVKQHYRGKQQELEDQVKKLEKKCQSLVKESQVIRENRDRQIAELKKMTEQTTASTQNEYEKRLHDMVADFEQEKFDMQKQHTKNIQELLDDTNSRLQKMEQEYQAQTASTGSVVKELEARVAQLTKDVESSVAERNRLSTEKLQLEHRCSEISGDLADWQAKFDALERNSERLKEDHEQELRTLRNKSEASVEYLRQENSLAAARAQDQIGDLEAHVSQLKQSLQESEHERQRQIRELEAVHQQDKMHKENLHEKKVRALHSELEQEKADALKKIRKLEEAIKDKDEQIQKMAEIQKFQTQQADLALEDFKRQVEKNSNQVYADMKSQMEKVEADLERSKILREKQQREFQRQLEEERQRNEHKMLELKVLLEQEKQQMLRTHQNEKDVLQHEHEKALESLEDRLRANMGEVNRQAEERKDRDLKTISEMEQQTRELREEVIQANALRKQQLVELGLLREEEKQKATRELEATVNKFKSELEQQKLQLQREHATEMEQSLEKTNSRLKQIEREYTQRLTKQSETISELQDTIQQIREDSGRQLTDADRRLQDSQTRQGEEVQTLKRQHSAALRGLQQDVDTHKGHARSLEKRLQQQEIDQQEKLTHLQQQYEDRMRGLMPASLRQELEDTIASLKAQVNSLQQRASILQEELDAKSRY</sequence>
<feature type="region of interest" description="Disordered" evidence="2">
    <location>
        <begin position="142"/>
        <end position="265"/>
    </location>
</feature>